<dbReference type="SMART" id="SM00597">
    <property type="entry name" value="ZnF_TTF"/>
    <property type="match status" value="1"/>
</dbReference>
<evidence type="ECO:0000313" key="5">
    <source>
        <dbReference type="RefSeq" id="XP_025418979.1"/>
    </source>
</evidence>
<organism evidence="2 6">
    <name type="scientific">Sipha flava</name>
    <name type="common">yellow sugarcane aphid</name>
    <dbReference type="NCBI Taxonomy" id="143950"/>
    <lineage>
        <taxon>Eukaryota</taxon>
        <taxon>Metazoa</taxon>
        <taxon>Ecdysozoa</taxon>
        <taxon>Arthropoda</taxon>
        <taxon>Hexapoda</taxon>
        <taxon>Insecta</taxon>
        <taxon>Pterygota</taxon>
        <taxon>Neoptera</taxon>
        <taxon>Paraneoptera</taxon>
        <taxon>Hemiptera</taxon>
        <taxon>Sternorrhyncha</taxon>
        <taxon>Aphidomorpha</taxon>
        <taxon>Aphidoidea</taxon>
        <taxon>Aphididae</taxon>
        <taxon>Sipha</taxon>
    </lineage>
</organism>
<evidence type="ECO:0000313" key="6">
    <source>
        <dbReference type="RefSeq" id="XP_025418981.1"/>
    </source>
</evidence>
<dbReference type="Proteomes" id="UP000694846">
    <property type="component" value="Unplaced"/>
</dbReference>
<reference evidence="3 4" key="1">
    <citation type="submission" date="2025-04" db="UniProtKB">
        <authorList>
            <consortium name="RefSeq"/>
        </authorList>
    </citation>
    <scope>IDENTIFICATION</scope>
    <source>
        <tissue evidence="3 4">Whole body</tissue>
    </source>
</reference>
<sequence length="157" mass="18281">MTVNNKNIVEKNETELNVNAYDVGLCVDKELTDEEKFNFCKNAWSLVASYKFPVLKQGNQNRSFQLDWLRRYHWLTYSELKEGGFCKFCVLFAPTGVGKGCQVLKMFVKEPFNNYKKAPELLKHHAITQYHLLASEKSSAFIQNYKTCRSVKVMFCQ</sequence>
<dbReference type="RefSeq" id="XP_025418982.1">
    <property type="nucleotide sequence ID" value="XM_025563197.1"/>
</dbReference>
<dbReference type="RefSeq" id="XP_025418981.1">
    <property type="nucleotide sequence ID" value="XM_025563196.1"/>
</dbReference>
<dbReference type="InterPro" id="IPR006580">
    <property type="entry name" value="Znf_TTF"/>
</dbReference>
<accession>A0A8B8G8P2</accession>
<dbReference type="RefSeq" id="XP_025418977.1">
    <property type="nucleotide sequence ID" value="XM_025563192.1"/>
</dbReference>
<evidence type="ECO:0000313" key="8">
    <source>
        <dbReference type="RefSeq" id="XP_025418983.1"/>
    </source>
</evidence>
<gene>
    <name evidence="6 7 8" type="primary">LOC112689469</name>
    <name evidence="3 4 5" type="synonym">LOC112689468</name>
</gene>
<protein>
    <submittedName>
        <fullName evidence="3 4">Uncharacterized protein LOC112689468</fullName>
    </submittedName>
    <submittedName>
        <fullName evidence="6 7">Uncharacterized protein LOC112689469</fullName>
    </submittedName>
</protein>
<evidence type="ECO:0000313" key="3">
    <source>
        <dbReference type="RefSeq" id="XP_025418977.1"/>
    </source>
</evidence>
<dbReference type="RefSeq" id="XP_025418979.1">
    <property type="nucleotide sequence ID" value="XM_025563194.1"/>
</dbReference>
<evidence type="ECO:0000259" key="1">
    <source>
        <dbReference type="SMART" id="SM00597"/>
    </source>
</evidence>
<name>A0A8B8G8P2_9HEMI</name>
<evidence type="ECO:0000313" key="4">
    <source>
        <dbReference type="RefSeq" id="XP_025418978.1"/>
    </source>
</evidence>
<evidence type="ECO:0000313" key="2">
    <source>
        <dbReference type="Proteomes" id="UP000694846"/>
    </source>
</evidence>
<dbReference type="GeneID" id="112689469"/>
<dbReference type="OrthoDB" id="6608798at2759"/>
<dbReference type="AlphaFoldDB" id="A0A8B8G8P2"/>
<evidence type="ECO:0000313" key="7">
    <source>
        <dbReference type="RefSeq" id="XP_025418982.1"/>
    </source>
</evidence>
<proteinExistence type="predicted"/>
<dbReference type="RefSeq" id="XP_025418983.1">
    <property type="nucleotide sequence ID" value="XM_025563198.1"/>
</dbReference>
<dbReference type="RefSeq" id="XP_025418978.1">
    <property type="nucleotide sequence ID" value="XM_025563193.1"/>
</dbReference>
<feature type="domain" description="TTF-type" evidence="1">
    <location>
        <begin position="60"/>
        <end position="146"/>
    </location>
</feature>
<keyword evidence="2" id="KW-1185">Reference proteome</keyword>